<feature type="domain" description="Peptidase C51" evidence="3">
    <location>
        <begin position="52"/>
        <end position="132"/>
    </location>
</feature>
<evidence type="ECO:0000313" key="5">
    <source>
        <dbReference type="Proteomes" id="UP000642748"/>
    </source>
</evidence>
<gene>
    <name evidence="4" type="ORF">Raf01_74880</name>
</gene>
<keyword evidence="5" id="KW-1185">Reference proteome</keyword>
<dbReference type="PANTHER" id="PTHR44103">
    <property type="entry name" value="PROPROTEIN CONVERTASE P"/>
    <property type="match status" value="1"/>
</dbReference>
<dbReference type="InterPro" id="IPR013517">
    <property type="entry name" value="FG-GAP"/>
</dbReference>
<dbReference type="InterPro" id="IPR007921">
    <property type="entry name" value="CHAP_dom"/>
</dbReference>
<keyword evidence="1 2" id="KW-0732">Signal</keyword>
<feature type="signal peptide" evidence="2">
    <location>
        <begin position="1"/>
        <end position="22"/>
    </location>
</feature>
<evidence type="ECO:0000313" key="4">
    <source>
        <dbReference type="EMBL" id="GIH19316.1"/>
    </source>
</evidence>
<dbReference type="Pfam" id="PF05257">
    <property type="entry name" value="CHAP"/>
    <property type="match status" value="1"/>
</dbReference>
<protein>
    <recommendedName>
        <fullName evidence="3">Peptidase C51 domain-containing protein</fullName>
    </recommendedName>
</protein>
<dbReference type="RefSeq" id="WP_203922785.1">
    <property type="nucleotide sequence ID" value="NZ_BONZ01000079.1"/>
</dbReference>
<dbReference type="InterPro" id="IPR038765">
    <property type="entry name" value="Papain-like_cys_pep_sf"/>
</dbReference>
<sequence>MVGVLAGFVGAGALVAPQAAQAAGVRDQIASVALSQVGKSNCPGLPYGLSCGIDWCSAFAKWVWGQAGVSDLAGLTAESGSFYTYGQNRGTLHSTPQVGDAVVFNYHGGGNADHVGLVVAVGTGTFTMVAGNEGNLPANQSHVQKDNNVPAHLGGVYGGQTIDAFVSPAGAGGGTPIQPDLNVDGISDLVSLTSSGDLHAYPGTGQIVDASAGSTFWAPRSIGHYGSLANLALGDLNHDGIADLITQHTDGNLYAYPGTGQLVDSTAGLTFWAPRSLGNYGSLANLAADDITQDGIADLVTQHTDGNLYAYPGTGQLVDGTAGLTFWAPRSLGNYGQLTDLGLGDLDHDGIADLVTQHADGNRYAYPGSGDLDSTTRPAFWAPRALGVWGGHVRLAL</sequence>
<reference evidence="4" key="1">
    <citation type="submission" date="2021-01" db="EMBL/GenBank/DDBJ databases">
        <title>Whole genome shotgun sequence of Rugosimonospora africana NBRC 104875.</title>
        <authorList>
            <person name="Komaki H."/>
            <person name="Tamura T."/>
        </authorList>
    </citation>
    <scope>NUCLEOTIDE SEQUENCE</scope>
    <source>
        <strain evidence="4">NBRC 104875</strain>
    </source>
</reference>
<dbReference type="Gene3D" id="2.130.10.130">
    <property type="entry name" value="Integrin alpha, N-terminal"/>
    <property type="match status" value="1"/>
</dbReference>
<proteinExistence type="predicted"/>
<dbReference type="SUPFAM" id="SSF69318">
    <property type="entry name" value="Integrin alpha N-terminal domain"/>
    <property type="match status" value="1"/>
</dbReference>
<evidence type="ECO:0000259" key="3">
    <source>
        <dbReference type="Pfam" id="PF05257"/>
    </source>
</evidence>
<evidence type="ECO:0000256" key="2">
    <source>
        <dbReference type="SAM" id="SignalP"/>
    </source>
</evidence>
<dbReference type="AlphaFoldDB" id="A0A8J3VV11"/>
<dbReference type="InterPro" id="IPR028994">
    <property type="entry name" value="Integrin_alpha_N"/>
</dbReference>
<name>A0A8J3VV11_9ACTN</name>
<dbReference type="EMBL" id="BONZ01000079">
    <property type="protein sequence ID" value="GIH19316.1"/>
    <property type="molecule type" value="Genomic_DNA"/>
</dbReference>
<evidence type="ECO:0000256" key="1">
    <source>
        <dbReference type="ARBA" id="ARBA00022729"/>
    </source>
</evidence>
<dbReference type="SUPFAM" id="SSF54001">
    <property type="entry name" value="Cysteine proteinases"/>
    <property type="match status" value="1"/>
</dbReference>
<dbReference type="Proteomes" id="UP000642748">
    <property type="component" value="Unassembled WGS sequence"/>
</dbReference>
<dbReference type="Gene3D" id="3.90.1720.10">
    <property type="entry name" value="endopeptidase domain like (from Nostoc punctiforme)"/>
    <property type="match status" value="1"/>
</dbReference>
<dbReference type="PANTHER" id="PTHR44103:SF1">
    <property type="entry name" value="PROPROTEIN CONVERTASE P"/>
    <property type="match status" value="1"/>
</dbReference>
<comment type="caution">
    <text evidence="4">The sequence shown here is derived from an EMBL/GenBank/DDBJ whole genome shotgun (WGS) entry which is preliminary data.</text>
</comment>
<accession>A0A8J3VV11</accession>
<feature type="chain" id="PRO_5035279976" description="Peptidase C51 domain-containing protein" evidence="2">
    <location>
        <begin position="23"/>
        <end position="397"/>
    </location>
</feature>
<dbReference type="Pfam" id="PF13517">
    <property type="entry name" value="FG-GAP_3"/>
    <property type="match status" value="2"/>
</dbReference>
<organism evidence="4 5">
    <name type="scientific">Rugosimonospora africana</name>
    <dbReference type="NCBI Taxonomy" id="556532"/>
    <lineage>
        <taxon>Bacteria</taxon>
        <taxon>Bacillati</taxon>
        <taxon>Actinomycetota</taxon>
        <taxon>Actinomycetes</taxon>
        <taxon>Micromonosporales</taxon>
        <taxon>Micromonosporaceae</taxon>
        <taxon>Rugosimonospora</taxon>
    </lineage>
</organism>